<evidence type="ECO:0000256" key="12">
    <source>
        <dbReference type="ARBA" id="ARBA00023128"/>
    </source>
</evidence>
<evidence type="ECO:0000256" key="9">
    <source>
        <dbReference type="ARBA" id="ARBA00022946"/>
    </source>
</evidence>
<comment type="subcellular location">
    <subcellularLocation>
        <location evidence="2">Mitochondrion inner membrane</location>
        <topology evidence="2">Single-pass membrane protein</topology>
    </subcellularLocation>
</comment>
<dbReference type="PANTHER" id="PTHR13327:SF0">
    <property type="entry name" value="NADH DEHYDROGENASE [UBIQUINONE] 1 BETA SUBCOMPLEX SUBUNIT 11, MITOCHONDRIAL"/>
    <property type="match status" value="1"/>
</dbReference>
<evidence type="ECO:0000256" key="14">
    <source>
        <dbReference type="ARBA" id="ARBA00030753"/>
    </source>
</evidence>
<gene>
    <name evidence="19" type="primary">LOC108664579</name>
</gene>
<accession>A0A8B7MYM6</accession>
<dbReference type="OrthoDB" id="5917019at2759"/>
<keyword evidence="12" id="KW-0496">Mitochondrion</keyword>
<keyword evidence="7 17" id="KW-0812">Transmembrane</keyword>
<reference evidence="19" key="1">
    <citation type="submission" date="2025-08" db="UniProtKB">
        <authorList>
            <consortium name="RefSeq"/>
        </authorList>
    </citation>
    <scope>IDENTIFICATION</scope>
</reference>
<evidence type="ECO:0000256" key="15">
    <source>
        <dbReference type="ARBA" id="ARBA00031387"/>
    </source>
</evidence>
<dbReference type="PANTHER" id="PTHR13327">
    <property type="entry name" value="NADH-UBIQUINONE OXIDOREDUCTASE ESSS SUBUNIT, MITOCHONDRIAL PRECURSOR"/>
    <property type="match status" value="1"/>
</dbReference>
<dbReference type="Pfam" id="PF10183">
    <property type="entry name" value="ESSS"/>
    <property type="match status" value="1"/>
</dbReference>
<proteinExistence type="inferred from homology"/>
<keyword evidence="8" id="KW-0999">Mitochondrion inner membrane</keyword>
<evidence type="ECO:0000256" key="11">
    <source>
        <dbReference type="ARBA" id="ARBA00022989"/>
    </source>
</evidence>
<evidence type="ECO:0000256" key="16">
    <source>
        <dbReference type="ARBA" id="ARBA00046528"/>
    </source>
</evidence>
<dbReference type="CTD" id="42282"/>
<dbReference type="GO" id="GO:0005743">
    <property type="term" value="C:mitochondrial inner membrane"/>
    <property type="evidence" value="ECO:0007669"/>
    <property type="project" value="UniProtKB-SubCell"/>
</dbReference>
<evidence type="ECO:0000256" key="2">
    <source>
        <dbReference type="ARBA" id="ARBA00004434"/>
    </source>
</evidence>
<evidence type="ECO:0000256" key="17">
    <source>
        <dbReference type="SAM" id="Phobius"/>
    </source>
</evidence>
<comment type="subunit">
    <text evidence="16">Complex I is composed of 45 different subunits. Interacts with BCAP31.</text>
</comment>
<name>A0A8B7MYM6_HYAAZ</name>
<evidence type="ECO:0000256" key="6">
    <source>
        <dbReference type="ARBA" id="ARBA00022660"/>
    </source>
</evidence>
<sequence>MASLYRCCFRVAALKNVPRSPTLIRIAGISTSKKDKDTTIRTPQLFENGLPEKFDARVTNKHWVSWGWDPNDREQDATFIHVFFFCLVTLMMVTGGYFIAYCPSSQMHDWAIREAYLEIRRRESAGLPHIDRNLVPEDQVELPSEEELGDMEIII</sequence>
<keyword evidence="9" id="KW-0809">Transit peptide</keyword>
<comment type="similarity">
    <text evidence="3">Belongs to the complex I NDUFB11 subunit family.</text>
</comment>
<keyword evidence="5" id="KW-0813">Transport</keyword>
<dbReference type="OMA" id="DTKPRYW"/>
<organism evidence="18 19">
    <name type="scientific">Hyalella azteca</name>
    <name type="common">Amphipod</name>
    <dbReference type="NCBI Taxonomy" id="294128"/>
    <lineage>
        <taxon>Eukaryota</taxon>
        <taxon>Metazoa</taxon>
        <taxon>Ecdysozoa</taxon>
        <taxon>Arthropoda</taxon>
        <taxon>Crustacea</taxon>
        <taxon>Multicrustacea</taxon>
        <taxon>Malacostraca</taxon>
        <taxon>Eumalacostraca</taxon>
        <taxon>Peracarida</taxon>
        <taxon>Amphipoda</taxon>
        <taxon>Senticaudata</taxon>
        <taxon>Talitrida</taxon>
        <taxon>Talitroidea</taxon>
        <taxon>Hyalellidae</taxon>
        <taxon>Hyalella</taxon>
    </lineage>
</organism>
<keyword evidence="13 17" id="KW-0472">Membrane</keyword>
<evidence type="ECO:0000256" key="3">
    <source>
        <dbReference type="ARBA" id="ARBA00008915"/>
    </source>
</evidence>
<evidence type="ECO:0000256" key="7">
    <source>
        <dbReference type="ARBA" id="ARBA00022692"/>
    </source>
</evidence>
<evidence type="ECO:0000256" key="13">
    <source>
        <dbReference type="ARBA" id="ARBA00023136"/>
    </source>
</evidence>
<dbReference type="AlphaFoldDB" id="A0A8B7MYM6"/>
<evidence type="ECO:0000313" key="19">
    <source>
        <dbReference type="RefSeq" id="XP_018006682.1"/>
    </source>
</evidence>
<keyword evidence="6" id="KW-0679">Respiratory chain</keyword>
<keyword evidence="11 17" id="KW-1133">Transmembrane helix</keyword>
<comment type="function">
    <text evidence="1">Accessory subunit of the mitochondrial membrane respiratory chain NADH dehydrogenase (Complex I), that is believed not to be involved in catalysis. Complex I functions in the transfer of electrons from NADH to the respiratory chain. The immediate electron acceptor for the enzyme is believed to be ubiquinone.</text>
</comment>
<dbReference type="GeneID" id="108664579"/>
<dbReference type="KEGG" id="hazt:108664579"/>
<dbReference type="Proteomes" id="UP000694843">
    <property type="component" value="Unplaced"/>
</dbReference>
<evidence type="ECO:0000256" key="10">
    <source>
        <dbReference type="ARBA" id="ARBA00022982"/>
    </source>
</evidence>
<evidence type="ECO:0000313" key="18">
    <source>
        <dbReference type="Proteomes" id="UP000694843"/>
    </source>
</evidence>
<protein>
    <recommendedName>
        <fullName evidence="4">NADH dehydrogenase [ubiquinone] 1 beta subcomplex subunit 11, mitochondrial</fullName>
    </recommendedName>
    <alternativeName>
        <fullName evidence="15">Complex I-ESSS</fullName>
    </alternativeName>
    <alternativeName>
        <fullName evidence="14">NADH-ubiquinone oxidoreductase ESSS subunit</fullName>
    </alternativeName>
</protein>
<evidence type="ECO:0000256" key="8">
    <source>
        <dbReference type="ARBA" id="ARBA00022792"/>
    </source>
</evidence>
<evidence type="ECO:0000256" key="5">
    <source>
        <dbReference type="ARBA" id="ARBA00022448"/>
    </source>
</evidence>
<evidence type="ECO:0000256" key="1">
    <source>
        <dbReference type="ARBA" id="ARBA00003195"/>
    </source>
</evidence>
<keyword evidence="10" id="KW-0249">Electron transport</keyword>
<evidence type="ECO:0000256" key="4">
    <source>
        <dbReference type="ARBA" id="ARBA00018632"/>
    </source>
</evidence>
<dbReference type="RefSeq" id="XP_018006682.1">
    <property type="nucleotide sequence ID" value="XM_018151193.2"/>
</dbReference>
<dbReference type="InterPro" id="IPR019329">
    <property type="entry name" value="NADH_UbQ_OxRdtase_ESSS_su"/>
</dbReference>
<feature type="transmembrane region" description="Helical" evidence="17">
    <location>
        <begin position="78"/>
        <end position="100"/>
    </location>
</feature>
<keyword evidence="18" id="KW-1185">Reference proteome</keyword>